<dbReference type="InterPro" id="IPR007219">
    <property type="entry name" value="XnlR_reg_dom"/>
</dbReference>
<feature type="region of interest" description="Disordered" evidence="7">
    <location>
        <begin position="560"/>
        <end position="581"/>
    </location>
</feature>
<keyword evidence="1" id="KW-0479">Metal-binding</keyword>
<comment type="caution">
    <text evidence="9">The sequence shown here is derived from an EMBL/GenBank/DDBJ whole genome shotgun (WGS) entry which is preliminary data.</text>
</comment>
<dbReference type="InterPro" id="IPR051430">
    <property type="entry name" value="Fungal_TF_Env_Response"/>
</dbReference>
<name>A0ABR4ILE5_9EURO</name>
<sequence>MPQLKGRLSKTRLLGQSHWMNNMVEQFKDIHSSGFKVFFHTKSDLYTMLHRCKSIARSLKARQLQDIQSPGPLNVKDLALLVPPKKVSDELVGNYLRTFESVFRILHIPTFQKECSEYWSGATAAKENFMTKFILTMAIGGCIYNGADEVRKPLRIAAAWAIRKADAWQCGTVNKHQLNLDTIQIYCLVLLARQTSAVEFGDDLVWISAGSLLRTSFIMGLHRDPTLFQDLSPYQIEMRRRLWATVLELGVQSSLDSGMPPLIEPGDYDCCPPSNINDDEMMQDDWPTPAFARPDNAFTQTSCQRIMLQSLPIRLQVTKLLNGVGTEQTFDETLRLSQELTKSCRFDSTLFEPMTKDGLGPQQRRHPSPFQEMLVNLLTRRFIHSLHSPFATKALVDLHFYYSRRMHLESALELISILATDFSGKSLGADDLQALNLVQVAGRGFFKCILLDSSQTVCFELIQQLRERYLPSVLGMQMSMSQRELYQAVRSLANVGRRRIEAGETNVKLYIFYSGVLAQADAILAGRDIPEPIVGATRQSLHKSHEILLSRAVKAGIPSPEYEQVRKEHGPSSGRSDVMDQDRLSVPDTAAGSLSDSDHWVEIYLQNLGVDFDIPHMELLSGEEDDGWGNGRY</sequence>
<dbReference type="Proteomes" id="UP001610335">
    <property type="component" value="Unassembled WGS sequence"/>
</dbReference>
<dbReference type="SMART" id="SM00906">
    <property type="entry name" value="Fungal_trans"/>
    <property type="match status" value="1"/>
</dbReference>
<accession>A0ABR4ILE5</accession>
<keyword evidence="5" id="KW-0804">Transcription</keyword>
<keyword evidence="6" id="KW-0539">Nucleus</keyword>
<evidence type="ECO:0000313" key="10">
    <source>
        <dbReference type="Proteomes" id="UP001610335"/>
    </source>
</evidence>
<dbReference type="Pfam" id="PF04082">
    <property type="entry name" value="Fungal_trans"/>
    <property type="match status" value="1"/>
</dbReference>
<evidence type="ECO:0000256" key="2">
    <source>
        <dbReference type="ARBA" id="ARBA00022833"/>
    </source>
</evidence>
<evidence type="ECO:0000256" key="4">
    <source>
        <dbReference type="ARBA" id="ARBA00023125"/>
    </source>
</evidence>
<dbReference type="PANTHER" id="PTHR31944">
    <property type="entry name" value="HEME-RESPONSIVE ZINC FINGER TRANSCRIPTION FACTOR HAP1"/>
    <property type="match status" value="1"/>
</dbReference>
<reference evidence="9 10" key="1">
    <citation type="submission" date="2024-07" db="EMBL/GenBank/DDBJ databases">
        <title>Section-level genome sequencing and comparative genomics of Aspergillus sections Usti and Cavernicolus.</title>
        <authorList>
            <consortium name="Lawrence Berkeley National Laboratory"/>
            <person name="Nybo J.L."/>
            <person name="Vesth T.C."/>
            <person name="Theobald S."/>
            <person name="Frisvad J.C."/>
            <person name="Larsen T.O."/>
            <person name="Kjaerboelling I."/>
            <person name="Rothschild-Mancinelli K."/>
            <person name="Lyhne E.K."/>
            <person name="Kogle M.E."/>
            <person name="Barry K."/>
            <person name="Clum A."/>
            <person name="Na H."/>
            <person name="Ledsgaard L."/>
            <person name="Lin J."/>
            <person name="Lipzen A."/>
            <person name="Kuo A."/>
            <person name="Riley R."/>
            <person name="Mondo S."/>
            <person name="LaButti K."/>
            <person name="Haridas S."/>
            <person name="Pangalinan J."/>
            <person name="Salamov A.A."/>
            <person name="Simmons B.A."/>
            <person name="Magnuson J.K."/>
            <person name="Chen J."/>
            <person name="Drula E."/>
            <person name="Henrissat B."/>
            <person name="Wiebenga A."/>
            <person name="Lubbers R.J."/>
            <person name="Gomes A.C."/>
            <person name="Makela M.R."/>
            <person name="Stajich J."/>
            <person name="Grigoriev I.V."/>
            <person name="Mortensen U.H."/>
            <person name="De vries R.P."/>
            <person name="Baker S.E."/>
            <person name="Andersen M.R."/>
        </authorList>
    </citation>
    <scope>NUCLEOTIDE SEQUENCE [LARGE SCALE GENOMIC DNA]</scope>
    <source>
        <strain evidence="9 10">CBS 600.67</strain>
    </source>
</reference>
<evidence type="ECO:0000256" key="1">
    <source>
        <dbReference type="ARBA" id="ARBA00022723"/>
    </source>
</evidence>
<organism evidence="9 10">
    <name type="scientific">Aspergillus cavernicola</name>
    <dbReference type="NCBI Taxonomy" id="176166"/>
    <lineage>
        <taxon>Eukaryota</taxon>
        <taxon>Fungi</taxon>
        <taxon>Dikarya</taxon>
        <taxon>Ascomycota</taxon>
        <taxon>Pezizomycotina</taxon>
        <taxon>Eurotiomycetes</taxon>
        <taxon>Eurotiomycetidae</taxon>
        <taxon>Eurotiales</taxon>
        <taxon>Aspergillaceae</taxon>
        <taxon>Aspergillus</taxon>
        <taxon>Aspergillus subgen. Nidulantes</taxon>
    </lineage>
</organism>
<evidence type="ECO:0000256" key="6">
    <source>
        <dbReference type="ARBA" id="ARBA00023242"/>
    </source>
</evidence>
<dbReference type="PANTHER" id="PTHR31944:SF129">
    <property type="entry name" value="ASPYRIDONES CLUSTER REGULATOR APDR-RELATED"/>
    <property type="match status" value="1"/>
</dbReference>
<dbReference type="CDD" id="cd12148">
    <property type="entry name" value="fungal_TF_MHR"/>
    <property type="match status" value="1"/>
</dbReference>
<evidence type="ECO:0000256" key="5">
    <source>
        <dbReference type="ARBA" id="ARBA00023163"/>
    </source>
</evidence>
<evidence type="ECO:0000256" key="7">
    <source>
        <dbReference type="SAM" id="MobiDB-lite"/>
    </source>
</evidence>
<evidence type="ECO:0000259" key="8">
    <source>
        <dbReference type="SMART" id="SM00906"/>
    </source>
</evidence>
<keyword evidence="3" id="KW-0805">Transcription regulation</keyword>
<keyword evidence="2" id="KW-0862">Zinc</keyword>
<feature type="domain" description="Xylanolytic transcriptional activator regulatory" evidence="8">
    <location>
        <begin position="205"/>
        <end position="279"/>
    </location>
</feature>
<dbReference type="EMBL" id="JBFXLS010000023">
    <property type="protein sequence ID" value="KAL2827727.1"/>
    <property type="molecule type" value="Genomic_DNA"/>
</dbReference>
<proteinExistence type="predicted"/>
<keyword evidence="4" id="KW-0238">DNA-binding</keyword>
<gene>
    <name evidence="9" type="ORF">BDW59DRAFT_171189</name>
</gene>
<protein>
    <recommendedName>
        <fullName evidence="8">Xylanolytic transcriptional activator regulatory domain-containing protein</fullName>
    </recommendedName>
</protein>
<evidence type="ECO:0000256" key="3">
    <source>
        <dbReference type="ARBA" id="ARBA00023015"/>
    </source>
</evidence>
<keyword evidence="10" id="KW-1185">Reference proteome</keyword>
<evidence type="ECO:0000313" key="9">
    <source>
        <dbReference type="EMBL" id="KAL2827727.1"/>
    </source>
</evidence>